<organism evidence="5 6">
    <name type="scientific">Candidatus Magasanikbacteria bacterium CG10_big_fil_rev_8_21_14_0_10_40_10</name>
    <dbReference type="NCBI Taxonomy" id="1974648"/>
    <lineage>
        <taxon>Bacteria</taxon>
        <taxon>Candidatus Magasanikiibacteriota</taxon>
    </lineage>
</organism>
<dbReference type="GO" id="GO:0005524">
    <property type="term" value="F:ATP binding"/>
    <property type="evidence" value="ECO:0007669"/>
    <property type="project" value="UniProtKB-KW"/>
</dbReference>
<dbReference type="PANTHER" id="PTHR42781">
    <property type="entry name" value="SPERMIDINE/PUTRESCINE IMPORT ATP-BINDING PROTEIN POTA"/>
    <property type="match status" value="1"/>
</dbReference>
<evidence type="ECO:0000256" key="3">
    <source>
        <dbReference type="ARBA" id="ARBA00022840"/>
    </source>
</evidence>
<keyword evidence="2" id="KW-0547">Nucleotide-binding</keyword>
<dbReference type="SMART" id="SM00382">
    <property type="entry name" value="AAA"/>
    <property type="match status" value="1"/>
</dbReference>
<proteinExistence type="predicted"/>
<comment type="caution">
    <text evidence="5">The sequence shown here is derived from an EMBL/GenBank/DDBJ whole genome shotgun (WGS) entry which is preliminary data.</text>
</comment>
<evidence type="ECO:0000259" key="4">
    <source>
        <dbReference type="PROSITE" id="PS50893"/>
    </source>
</evidence>
<dbReference type="PROSITE" id="PS00211">
    <property type="entry name" value="ABC_TRANSPORTER_1"/>
    <property type="match status" value="1"/>
</dbReference>
<dbReference type="SUPFAM" id="SSF52540">
    <property type="entry name" value="P-loop containing nucleoside triphosphate hydrolases"/>
    <property type="match status" value="1"/>
</dbReference>
<dbReference type="InterPro" id="IPR017871">
    <property type="entry name" value="ABC_transporter-like_CS"/>
</dbReference>
<dbReference type="InterPro" id="IPR027417">
    <property type="entry name" value="P-loop_NTPase"/>
</dbReference>
<keyword evidence="1" id="KW-0813">Transport</keyword>
<keyword evidence="3" id="KW-0067">ATP-binding</keyword>
<name>A0A2M6W406_9BACT</name>
<reference evidence="6" key="1">
    <citation type="submission" date="2017-09" db="EMBL/GenBank/DDBJ databases">
        <title>Depth-based differentiation of microbial function through sediment-hosted aquifers and enrichment of novel symbionts in the deep terrestrial subsurface.</title>
        <authorList>
            <person name="Probst A.J."/>
            <person name="Ladd B."/>
            <person name="Jarett J.K."/>
            <person name="Geller-Mcgrath D.E."/>
            <person name="Sieber C.M.K."/>
            <person name="Emerson J.B."/>
            <person name="Anantharaman K."/>
            <person name="Thomas B.C."/>
            <person name="Malmstrom R."/>
            <person name="Stieglmeier M."/>
            <person name="Klingl A."/>
            <person name="Woyke T."/>
            <person name="Ryan C.M."/>
            <person name="Banfield J.F."/>
        </authorList>
    </citation>
    <scope>NUCLEOTIDE SEQUENCE [LARGE SCALE GENOMIC DNA]</scope>
</reference>
<dbReference type="InterPro" id="IPR050093">
    <property type="entry name" value="ABC_SmlMolc_Importer"/>
</dbReference>
<dbReference type="PROSITE" id="PS50893">
    <property type="entry name" value="ABC_TRANSPORTER_2"/>
    <property type="match status" value="1"/>
</dbReference>
<feature type="domain" description="ABC transporter" evidence="4">
    <location>
        <begin position="3"/>
        <end position="231"/>
    </location>
</feature>
<dbReference type="PANTHER" id="PTHR42781:SF4">
    <property type="entry name" value="SPERMIDINE_PUTRESCINE IMPORT ATP-BINDING PROTEIN POTA"/>
    <property type="match status" value="1"/>
</dbReference>
<dbReference type="InterPro" id="IPR003593">
    <property type="entry name" value="AAA+_ATPase"/>
</dbReference>
<evidence type="ECO:0000256" key="2">
    <source>
        <dbReference type="ARBA" id="ARBA00022741"/>
    </source>
</evidence>
<dbReference type="Gene3D" id="3.40.50.300">
    <property type="entry name" value="P-loop containing nucleotide triphosphate hydrolases"/>
    <property type="match status" value="1"/>
</dbReference>
<sequence>MRLNIKNLSVEIENKKILSSISLDYSGNVLGVIGPSGCGKTTLLRALAGLQSAGGQIFLNEERLDDKPPAQRQLGLVTQDMTLFDHLTVRQNIAFPLQIRKITRHRQNRLTQDILRQFGIVDLADKFPQQISGGEKQRAAMARSLIYDPQLLLLDEPFAGLDAILRSRLLVWLKDRLEPRKLGTVFVSHNIREIEFLADAVLVLIDGQLYFFGSGQEFKNSSLERIRELRQSPV</sequence>
<accession>A0A2M6W406</accession>
<evidence type="ECO:0000313" key="6">
    <source>
        <dbReference type="Proteomes" id="UP000231183"/>
    </source>
</evidence>
<dbReference type="Pfam" id="PF00005">
    <property type="entry name" value="ABC_tran"/>
    <property type="match status" value="1"/>
</dbReference>
<dbReference type="AlphaFoldDB" id="A0A2M6W406"/>
<dbReference type="GO" id="GO:0016887">
    <property type="term" value="F:ATP hydrolysis activity"/>
    <property type="evidence" value="ECO:0007669"/>
    <property type="project" value="InterPro"/>
</dbReference>
<evidence type="ECO:0000313" key="5">
    <source>
        <dbReference type="EMBL" id="PIT87524.1"/>
    </source>
</evidence>
<dbReference type="InterPro" id="IPR003439">
    <property type="entry name" value="ABC_transporter-like_ATP-bd"/>
</dbReference>
<evidence type="ECO:0000256" key="1">
    <source>
        <dbReference type="ARBA" id="ARBA00022448"/>
    </source>
</evidence>
<protein>
    <recommendedName>
        <fullName evidence="4">ABC transporter domain-containing protein</fullName>
    </recommendedName>
</protein>
<dbReference type="Proteomes" id="UP000231183">
    <property type="component" value="Unassembled WGS sequence"/>
</dbReference>
<dbReference type="EMBL" id="PFBX01000024">
    <property type="protein sequence ID" value="PIT87524.1"/>
    <property type="molecule type" value="Genomic_DNA"/>
</dbReference>
<gene>
    <name evidence="5" type="ORF">COU31_02495</name>
</gene>